<dbReference type="GO" id="GO:0005829">
    <property type="term" value="C:cytosol"/>
    <property type="evidence" value="ECO:0007669"/>
    <property type="project" value="TreeGrafter"/>
</dbReference>
<dbReference type="InterPro" id="IPR013078">
    <property type="entry name" value="His_Pase_superF_clade-1"/>
</dbReference>
<evidence type="ECO:0008006" key="3">
    <source>
        <dbReference type="Google" id="ProtNLM"/>
    </source>
</evidence>
<dbReference type="EMBL" id="BARS01044487">
    <property type="protein sequence ID" value="GAG36699.1"/>
    <property type="molecule type" value="Genomic_DNA"/>
</dbReference>
<dbReference type="CDD" id="cd07067">
    <property type="entry name" value="HP_PGM_like"/>
    <property type="match status" value="1"/>
</dbReference>
<gene>
    <name evidence="2" type="ORF">S01H1_67199</name>
</gene>
<dbReference type="SMART" id="SM00855">
    <property type="entry name" value="PGAM"/>
    <property type="match status" value="1"/>
</dbReference>
<dbReference type="Gene3D" id="3.40.50.1240">
    <property type="entry name" value="Phosphoglycerate mutase-like"/>
    <property type="match status" value="1"/>
</dbReference>
<dbReference type="PIRSF" id="PIRSF000709">
    <property type="entry name" value="6PFK_2-Ptase"/>
    <property type="match status" value="1"/>
</dbReference>
<proteinExistence type="predicted"/>
<feature type="non-terminal residue" evidence="2">
    <location>
        <position position="172"/>
    </location>
</feature>
<dbReference type="InterPro" id="IPR029033">
    <property type="entry name" value="His_PPase_superfam"/>
</dbReference>
<dbReference type="AlphaFoldDB" id="X0X0G6"/>
<dbReference type="GO" id="GO:0045820">
    <property type="term" value="P:negative regulation of glycolytic process"/>
    <property type="evidence" value="ECO:0007669"/>
    <property type="project" value="TreeGrafter"/>
</dbReference>
<dbReference type="GO" id="GO:0004331">
    <property type="term" value="F:fructose-2,6-bisphosphate 2-phosphatase activity"/>
    <property type="evidence" value="ECO:0007669"/>
    <property type="project" value="TreeGrafter"/>
</dbReference>
<accession>X0X0G6</accession>
<protein>
    <recommendedName>
        <fullName evidence="3">Histidine phosphatase family protein</fullName>
    </recommendedName>
</protein>
<reference evidence="2" key="1">
    <citation type="journal article" date="2014" name="Front. Microbiol.">
        <title>High frequency of phylogenetically diverse reductive dehalogenase-homologous genes in deep subseafloor sedimentary metagenomes.</title>
        <authorList>
            <person name="Kawai M."/>
            <person name="Futagami T."/>
            <person name="Toyoda A."/>
            <person name="Takaki Y."/>
            <person name="Nishi S."/>
            <person name="Hori S."/>
            <person name="Arai W."/>
            <person name="Tsubouchi T."/>
            <person name="Morono Y."/>
            <person name="Uchiyama I."/>
            <person name="Ito T."/>
            <person name="Fujiyama A."/>
            <person name="Inagaki F."/>
            <person name="Takami H."/>
        </authorList>
    </citation>
    <scope>NUCLEOTIDE SEQUENCE</scope>
    <source>
        <strain evidence="2">Expedition CK06-06</strain>
    </source>
</reference>
<keyword evidence="1" id="KW-0378">Hydrolase</keyword>
<evidence type="ECO:0000256" key="1">
    <source>
        <dbReference type="ARBA" id="ARBA00022801"/>
    </source>
</evidence>
<comment type="caution">
    <text evidence="2">The sequence shown here is derived from an EMBL/GenBank/DDBJ whole genome shotgun (WGS) entry which is preliminary data.</text>
</comment>
<evidence type="ECO:0000313" key="2">
    <source>
        <dbReference type="EMBL" id="GAG36699.1"/>
    </source>
</evidence>
<sequence>MKLILVRHGETYWNDERRIQGGDSDIELNDTGLEQARKLAAFLENEPITAILSSPLQRAIATAEVIASHHQLPVEIDQGLRELKVGELEGMSVSNLSTTFSQFLMQWWQDGGAVKLPNGESLVELQQRAWKAVERLLERHKTNPVHNEGTTVVVVSHYFVTLAIILKALSLP</sequence>
<dbReference type="PANTHER" id="PTHR46517">
    <property type="entry name" value="FRUCTOSE-2,6-BISPHOSPHATASE TIGAR"/>
    <property type="match status" value="1"/>
</dbReference>
<organism evidence="2">
    <name type="scientific">marine sediment metagenome</name>
    <dbReference type="NCBI Taxonomy" id="412755"/>
    <lineage>
        <taxon>unclassified sequences</taxon>
        <taxon>metagenomes</taxon>
        <taxon>ecological metagenomes</taxon>
    </lineage>
</organism>
<dbReference type="SUPFAM" id="SSF53254">
    <property type="entry name" value="Phosphoglycerate mutase-like"/>
    <property type="match status" value="1"/>
</dbReference>
<dbReference type="Pfam" id="PF00300">
    <property type="entry name" value="His_Phos_1"/>
    <property type="match status" value="1"/>
</dbReference>
<dbReference type="PANTHER" id="PTHR46517:SF1">
    <property type="entry name" value="FRUCTOSE-2,6-BISPHOSPHATASE TIGAR"/>
    <property type="match status" value="1"/>
</dbReference>
<dbReference type="InterPro" id="IPR051695">
    <property type="entry name" value="Phosphoglycerate_Mutase"/>
</dbReference>
<name>X0X0G6_9ZZZZ</name>
<dbReference type="GO" id="GO:0043456">
    <property type="term" value="P:regulation of pentose-phosphate shunt"/>
    <property type="evidence" value="ECO:0007669"/>
    <property type="project" value="TreeGrafter"/>
</dbReference>